<feature type="transmembrane region" description="Helical" evidence="6">
    <location>
        <begin position="208"/>
        <end position="227"/>
    </location>
</feature>
<comment type="similarity">
    <text evidence="2 6">Belongs to the drug/metabolite transporter (DMT) superfamily. Plant drug/metabolite exporter (P-DME) (TC 2.A.7.4) family.</text>
</comment>
<dbReference type="GO" id="GO:0016020">
    <property type="term" value="C:membrane"/>
    <property type="evidence" value="ECO:0007669"/>
    <property type="project" value="UniProtKB-SubCell"/>
</dbReference>
<protein>
    <recommendedName>
        <fullName evidence="6">WAT1-related protein</fullName>
    </recommendedName>
</protein>
<dbReference type="EMBL" id="OU503042">
    <property type="protein sequence ID" value="CAI9765346.1"/>
    <property type="molecule type" value="Genomic_DNA"/>
</dbReference>
<evidence type="ECO:0000313" key="9">
    <source>
        <dbReference type="Proteomes" id="UP000834106"/>
    </source>
</evidence>
<evidence type="ECO:0000256" key="5">
    <source>
        <dbReference type="ARBA" id="ARBA00023136"/>
    </source>
</evidence>
<evidence type="ECO:0000256" key="3">
    <source>
        <dbReference type="ARBA" id="ARBA00022692"/>
    </source>
</evidence>
<dbReference type="InterPro" id="IPR000620">
    <property type="entry name" value="EamA_dom"/>
</dbReference>
<feature type="transmembrane region" description="Helical" evidence="6">
    <location>
        <begin position="60"/>
        <end position="79"/>
    </location>
</feature>
<dbReference type="GO" id="GO:0022857">
    <property type="term" value="F:transmembrane transporter activity"/>
    <property type="evidence" value="ECO:0007669"/>
    <property type="project" value="InterPro"/>
</dbReference>
<feature type="transmembrane region" description="Helical" evidence="6">
    <location>
        <begin position="272"/>
        <end position="293"/>
    </location>
</feature>
<evidence type="ECO:0000256" key="1">
    <source>
        <dbReference type="ARBA" id="ARBA00004141"/>
    </source>
</evidence>
<evidence type="ECO:0000259" key="7">
    <source>
        <dbReference type="Pfam" id="PF00892"/>
    </source>
</evidence>
<proteinExistence type="inferred from homology"/>
<keyword evidence="3 6" id="KW-0812">Transmembrane</keyword>
<organism evidence="8 9">
    <name type="scientific">Fraxinus pennsylvanica</name>
    <dbReference type="NCBI Taxonomy" id="56036"/>
    <lineage>
        <taxon>Eukaryota</taxon>
        <taxon>Viridiplantae</taxon>
        <taxon>Streptophyta</taxon>
        <taxon>Embryophyta</taxon>
        <taxon>Tracheophyta</taxon>
        <taxon>Spermatophyta</taxon>
        <taxon>Magnoliopsida</taxon>
        <taxon>eudicotyledons</taxon>
        <taxon>Gunneridae</taxon>
        <taxon>Pentapetalae</taxon>
        <taxon>asterids</taxon>
        <taxon>lamiids</taxon>
        <taxon>Lamiales</taxon>
        <taxon>Oleaceae</taxon>
        <taxon>Oleeae</taxon>
        <taxon>Fraxinus</taxon>
    </lineage>
</organism>
<dbReference type="InterPro" id="IPR030184">
    <property type="entry name" value="WAT1-related"/>
</dbReference>
<evidence type="ECO:0000256" key="6">
    <source>
        <dbReference type="RuleBase" id="RU363077"/>
    </source>
</evidence>
<reference evidence="8" key="1">
    <citation type="submission" date="2023-05" db="EMBL/GenBank/DDBJ databases">
        <authorList>
            <person name="Huff M."/>
        </authorList>
    </citation>
    <scope>NUCLEOTIDE SEQUENCE</scope>
</reference>
<accession>A0AAD1Z8R2</accession>
<feature type="transmembrane region" description="Helical" evidence="6">
    <location>
        <begin position="177"/>
        <end position="196"/>
    </location>
</feature>
<feature type="transmembrane region" description="Helical" evidence="6">
    <location>
        <begin position="85"/>
        <end position="111"/>
    </location>
</feature>
<evidence type="ECO:0000256" key="2">
    <source>
        <dbReference type="ARBA" id="ARBA00007635"/>
    </source>
</evidence>
<keyword evidence="5 6" id="KW-0472">Membrane</keyword>
<evidence type="ECO:0000313" key="8">
    <source>
        <dbReference type="EMBL" id="CAI9765346.1"/>
    </source>
</evidence>
<feature type="domain" description="EamA" evidence="7">
    <location>
        <begin position="13"/>
        <end position="139"/>
    </location>
</feature>
<feature type="transmembrane region" description="Helical" evidence="6">
    <location>
        <begin position="299"/>
        <end position="318"/>
    </location>
</feature>
<name>A0AAD1Z8R2_9LAMI</name>
<comment type="subcellular location">
    <subcellularLocation>
        <location evidence="1 6">Membrane</location>
        <topology evidence="1 6">Multi-pass membrane protein</topology>
    </subcellularLocation>
</comment>
<feature type="domain" description="EamA" evidence="7">
    <location>
        <begin position="178"/>
        <end position="316"/>
    </location>
</feature>
<feature type="transmembrane region" description="Helical" evidence="6">
    <location>
        <begin position="30"/>
        <end position="48"/>
    </location>
</feature>
<dbReference type="PANTHER" id="PTHR31218">
    <property type="entry name" value="WAT1-RELATED PROTEIN"/>
    <property type="match status" value="1"/>
</dbReference>
<feature type="transmembrane region" description="Helical" evidence="6">
    <location>
        <begin position="247"/>
        <end position="265"/>
    </location>
</feature>
<keyword evidence="9" id="KW-1185">Reference proteome</keyword>
<dbReference type="AlphaFoldDB" id="A0AAD1Z8R2"/>
<dbReference type="InterPro" id="IPR037185">
    <property type="entry name" value="EmrE-like"/>
</dbReference>
<sequence>MMVGVQIGLTGVNVFYKLAANRGLSLKVLVAYRFMFAALTVLPLALILERQKRPKLTWKIVFQAFLIALFGGSMAQNLYAESLALTSATFAAAISNLVPAITFILAILFRLEKLGLNTKAGKAKVVGTFMGIGGAMLLTFYKGCEINIWSIHLDLLENNKHRVGHVTASHKTPINQILGPLLALASCVTVAFSLIVQAKMSKVYPCHYSSTALVSVMGTMQAFIYALSMERDWNQWKLGWNLRLFSAAYMGIVASGLMWVCLMCCVQMRGPLFVSIFNPLLLVLVALAGSLLLNEKLHLGSVIGAAIIVLGLYAVIWGKSKEMKKSSQLVPKKCFKEADQTDNIASESIRSINIDHSSNIMAIAPSFLPQTEIETVDDEEVDIESSVPNPKI</sequence>
<dbReference type="Proteomes" id="UP000834106">
    <property type="component" value="Chromosome 7"/>
</dbReference>
<gene>
    <name evidence="8" type="ORF">FPE_LOCUS12776</name>
</gene>
<dbReference type="SUPFAM" id="SSF103481">
    <property type="entry name" value="Multidrug resistance efflux transporter EmrE"/>
    <property type="match status" value="2"/>
</dbReference>
<keyword evidence="4 6" id="KW-1133">Transmembrane helix</keyword>
<evidence type="ECO:0000256" key="4">
    <source>
        <dbReference type="ARBA" id="ARBA00022989"/>
    </source>
</evidence>
<dbReference type="Pfam" id="PF00892">
    <property type="entry name" value="EamA"/>
    <property type="match status" value="2"/>
</dbReference>